<evidence type="ECO:0000313" key="2">
    <source>
        <dbReference type="Proteomes" id="UP000265765"/>
    </source>
</evidence>
<name>A0AAI8L1Y8_9ACTN</name>
<dbReference type="KEGG" id="sge:DWG14_04049"/>
<protein>
    <submittedName>
        <fullName evidence="1">Uncharacterized protein</fullName>
    </submittedName>
</protein>
<gene>
    <name evidence="1" type="ORF">DWG14_04049</name>
</gene>
<accession>A0AAI8L1Y8</accession>
<organism evidence="1 2">
    <name type="scientific">Streptomyces griseorubiginosus</name>
    <dbReference type="NCBI Taxonomy" id="67304"/>
    <lineage>
        <taxon>Bacteria</taxon>
        <taxon>Bacillati</taxon>
        <taxon>Actinomycetota</taxon>
        <taxon>Actinomycetes</taxon>
        <taxon>Kitasatosporales</taxon>
        <taxon>Streptomycetaceae</taxon>
        <taxon>Streptomyces</taxon>
    </lineage>
</organism>
<dbReference type="GeneID" id="91287467"/>
<reference evidence="1 2" key="1">
    <citation type="submission" date="2018-09" db="EMBL/GenBank/DDBJ databases">
        <title>Production of Trimethoprim by Streptomyces sp. 3E-1.</title>
        <authorList>
            <person name="Kang H.J."/>
            <person name="Kim S.B."/>
        </authorList>
    </citation>
    <scope>NUCLEOTIDE SEQUENCE [LARGE SCALE GENOMIC DNA]</scope>
    <source>
        <strain evidence="1 2">3E-1</strain>
    </source>
</reference>
<dbReference type="EMBL" id="CP032427">
    <property type="protein sequence ID" value="AYC39806.1"/>
    <property type="molecule type" value="Genomic_DNA"/>
</dbReference>
<dbReference type="RefSeq" id="WP_281279441.1">
    <property type="nucleotide sequence ID" value="NZ_CP032427.1"/>
</dbReference>
<dbReference type="Proteomes" id="UP000265765">
    <property type="component" value="Chromosome"/>
</dbReference>
<proteinExistence type="predicted"/>
<evidence type="ECO:0000313" key="1">
    <source>
        <dbReference type="EMBL" id="AYC39806.1"/>
    </source>
</evidence>
<sequence length="41" mass="4276">MPAAGLVAAALLGFGVLGWYDRKGLHRIPAESKPEKTSVPA</sequence>
<dbReference type="AlphaFoldDB" id="A0AAI8L1Y8"/>